<dbReference type="HOGENOM" id="CLU_3014489_0_0_1"/>
<dbReference type="AlphaFoldDB" id="A0A0C9XNA9"/>
<name>A0A0C9XNA9_9AGAR</name>
<sequence>MLQDQAGGHVCKPRQGWLPDIFYGPAATEVRGLKVNREFVVERGDSGLETKVCILF</sequence>
<reference evidence="2" key="2">
    <citation type="submission" date="2015-01" db="EMBL/GenBank/DDBJ databases">
        <title>Evolutionary Origins and Diversification of the Mycorrhizal Mutualists.</title>
        <authorList>
            <consortium name="DOE Joint Genome Institute"/>
            <consortium name="Mycorrhizal Genomics Consortium"/>
            <person name="Kohler A."/>
            <person name="Kuo A."/>
            <person name="Nagy L.G."/>
            <person name="Floudas D."/>
            <person name="Copeland A."/>
            <person name="Barry K.W."/>
            <person name="Cichocki N."/>
            <person name="Veneault-Fourrey C."/>
            <person name="LaButti K."/>
            <person name="Lindquist E.A."/>
            <person name="Lipzen A."/>
            <person name="Lundell T."/>
            <person name="Morin E."/>
            <person name="Murat C."/>
            <person name="Riley R."/>
            <person name="Ohm R."/>
            <person name="Sun H."/>
            <person name="Tunlid A."/>
            <person name="Henrissat B."/>
            <person name="Grigoriev I.V."/>
            <person name="Hibbett D.S."/>
            <person name="Martin F."/>
        </authorList>
    </citation>
    <scope>NUCLEOTIDE SEQUENCE [LARGE SCALE GENOMIC DNA]</scope>
    <source>
        <strain evidence="2">LaAM-08-1</strain>
    </source>
</reference>
<organism evidence="1 2">
    <name type="scientific">Laccaria amethystina LaAM-08-1</name>
    <dbReference type="NCBI Taxonomy" id="1095629"/>
    <lineage>
        <taxon>Eukaryota</taxon>
        <taxon>Fungi</taxon>
        <taxon>Dikarya</taxon>
        <taxon>Basidiomycota</taxon>
        <taxon>Agaricomycotina</taxon>
        <taxon>Agaricomycetes</taxon>
        <taxon>Agaricomycetidae</taxon>
        <taxon>Agaricales</taxon>
        <taxon>Agaricineae</taxon>
        <taxon>Hydnangiaceae</taxon>
        <taxon>Laccaria</taxon>
    </lineage>
</organism>
<gene>
    <name evidence="1" type="ORF">K443DRAFT_680294</name>
</gene>
<protein>
    <submittedName>
        <fullName evidence="1">Uncharacterized protein</fullName>
    </submittedName>
</protein>
<dbReference type="EMBL" id="KN838656">
    <property type="protein sequence ID" value="KIJ99001.1"/>
    <property type="molecule type" value="Genomic_DNA"/>
</dbReference>
<keyword evidence="2" id="KW-1185">Reference proteome</keyword>
<reference evidence="1 2" key="1">
    <citation type="submission" date="2014-04" db="EMBL/GenBank/DDBJ databases">
        <authorList>
            <consortium name="DOE Joint Genome Institute"/>
            <person name="Kuo A."/>
            <person name="Kohler A."/>
            <person name="Nagy L.G."/>
            <person name="Floudas D."/>
            <person name="Copeland A."/>
            <person name="Barry K.W."/>
            <person name="Cichocki N."/>
            <person name="Veneault-Fourrey C."/>
            <person name="LaButti K."/>
            <person name="Lindquist E.A."/>
            <person name="Lipzen A."/>
            <person name="Lundell T."/>
            <person name="Morin E."/>
            <person name="Murat C."/>
            <person name="Sun H."/>
            <person name="Tunlid A."/>
            <person name="Henrissat B."/>
            <person name="Grigoriev I.V."/>
            <person name="Hibbett D.S."/>
            <person name="Martin F."/>
            <person name="Nordberg H.P."/>
            <person name="Cantor M.N."/>
            <person name="Hua S.X."/>
        </authorList>
    </citation>
    <scope>NUCLEOTIDE SEQUENCE [LARGE SCALE GENOMIC DNA]</scope>
    <source>
        <strain evidence="1 2">LaAM-08-1</strain>
    </source>
</reference>
<proteinExistence type="predicted"/>
<evidence type="ECO:0000313" key="1">
    <source>
        <dbReference type="EMBL" id="KIJ99001.1"/>
    </source>
</evidence>
<dbReference type="Proteomes" id="UP000054477">
    <property type="component" value="Unassembled WGS sequence"/>
</dbReference>
<evidence type="ECO:0000313" key="2">
    <source>
        <dbReference type="Proteomes" id="UP000054477"/>
    </source>
</evidence>
<accession>A0A0C9XNA9</accession>